<sequence>MRTRYSLRRYLVGAVVARAGDEMAGPALMLAGFAVAGSSVEASSLLAGITLSAAVGGPLLGALLDRAARPGRLLAGALVLYAAGLGAILAGLGRLPFAVTVLIAAVTGLAGPALSGGWTAQLPGVVPGDRLPRANALDAMTFSAAALTGPALAGGVAEAAGAPWAVVASVMLVALALPAAWALPARSPVRPTRAREEGAAPPVRPVCPGGTGPPERSSRARPPEPSARARPPKRSARPVCPGEAAPPEHPAREREPERSARPDVVKPPGRPARERQPGRSARTRGGRGDRGTRTASMAGDLLAGVRIIVARPALARATLASTVSCVAQGMLTACVPLLGERVLGGAGRGAALLSCAAVSALLATAVLARFPRALAPGTVIWAGALVQAAALASAATGSPLVLVVAFLATGCAEGPQLAALFTVRHREAPERLRGQVFTTGASVKITGFAVGAATAGPLATRSLPAALLLAAAVAAAAAPAYFAIRADRRPHLRTEPHPTGSPGCRPTDCSDRY</sequence>
<dbReference type="OrthoDB" id="3690525at2"/>
<name>A0A1V0UIY8_STRVN</name>
<keyword evidence="5 7" id="KW-0472">Membrane</keyword>
<accession>A0A1V0UIY8</accession>
<feature type="transmembrane region" description="Helical" evidence="7">
    <location>
        <begin position="73"/>
        <end position="91"/>
    </location>
</feature>
<dbReference type="InterPro" id="IPR011701">
    <property type="entry name" value="MFS"/>
</dbReference>
<evidence type="ECO:0000256" key="1">
    <source>
        <dbReference type="ARBA" id="ARBA00004651"/>
    </source>
</evidence>
<keyword evidence="3 7" id="KW-0812">Transmembrane</keyword>
<feature type="region of interest" description="Disordered" evidence="6">
    <location>
        <begin position="187"/>
        <end position="295"/>
    </location>
</feature>
<feature type="compositionally biased region" description="Basic and acidic residues" evidence="6">
    <location>
        <begin position="249"/>
        <end position="264"/>
    </location>
</feature>
<dbReference type="Gene3D" id="1.20.1250.20">
    <property type="entry name" value="MFS general substrate transporter like domains"/>
    <property type="match status" value="1"/>
</dbReference>
<feature type="region of interest" description="Disordered" evidence="6">
    <location>
        <begin position="492"/>
        <end position="513"/>
    </location>
</feature>
<feature type="transmembrane region" description="Helical" evidence="7">
    <location>
        <begin position="46"/>
        <end position="64"/>
    </location>
</feature>
<dbReference type="KEGG" id="svu:B1H20_28415"/>
<reference evidence="8 9" key="1">
    <citation type="submission" date="2017-03" db="EMBL/GenBank/DDBJ databases">
        <title>Complete Genome Sequence of a natural compounds producer, Streptomyces violaceus S21.</title>
        <authorList>
            <person name="Zhong C."/>
            <person name="Zhao Z."/>
            <person name="Fu J."/>
            <person name="Zong G."/>
            <person name="Qin R."/>
            <person name="Cao G."/>
        </authorList>
    </citation>
    <scope>NUCLEOTIDE SEQUENCE [LARGE SCALE GENOMIC DNA]</scope>
    <source>
        <strain evidence="8 9">S21</strain>
    </source>
</reference>
<feature type="transmembrane region" description="Helical" evidence="7">
    <location>
        <begin position="400"/>
        <end position="423"/>
    </location>
</feature>
<keyword evidence="2" id="KW-1003">Cell membrane</keyword>
<dbReference type="RefSeq" id="WP_078859280.1">
    <property type="nucleotide sequence ID" value="NZ_CP020570.1"/>
</dbReference>
<dbReference type="SUPFAM" id="SSF103473">
    <property type="entry name" value="MFS general substrate transporter"/>
    <property type="match status" value="1"/>
</dbReference>
<dbReference type="PANTHER" id="PTHR23513:SF11">
    <property type="entry name" value="STAPHYLOFERRIN A TRANSPORTER"/>
    <property type="match status" value="1"/>
</dbReference>
<evidence type="ECO:0000256" key="4">
    <source>
        <dbReference type="ARBA" id="ARBA00022989"/>
    </source>
</evidence>
<dbReference type="AlphaFoldDB" id="A0A1V0UIY8"/>
<organism evidence="8 9">
    <name type="scientific">Streptomyces violaceoruber</name>
    <dbReference type="NCBI Taxonomy" id="1935"/>
    <lineage>
        <taxon>Bacteria</taxon>
        <taxon>Bacillati</taxon>
        <taxon>Actinomycetota</taxon>
        <taxon>Actinomycetes</taxon>
        <taxon>Kitasatosporales</taxon>
        <taxon>Streptomycetaceae</taxon>
        <taxon>Streptomyces</taxon>
        <taxon>Streptomyces violaceoruber group</taxon>
    </lineage>
</organism>
<dbReference type="Pfam" id="PF07690">
    <property type="entry name" value="MFS_1"/>
    <property type="match status" value="1"/>
</dbReference>
<evidence type="ECO:0000256" key="7">
    <source>
        <dbReference type="SAM" id="Phobius"/>
    </source>
</evidence>
<evidence type="ECO:0000256" key="6">
    <source>
        <dbReference type="SAM" id="MobiDB-lite"/>
    </source>
</evidence>
<dbReference type="GO" id="GO:0022857">
    <property type="term" value="F:transmembrane transporter activity"/>
    <property type="evidence" value="ECO:0007669"/>
    <property type="project" value="InterPro"/>
</dbReference>
<comment type="subcellular location">
    <subcellularLocation>
        <location evidence="1">Cell membrane</location>
        <topology evidence="1">Multi-pass membrane protein</topology>
    </subcellularLocation>
</comment>
<dbReference type="PANTHER" id="PTHR23513">
    <property type="entry name" value="INTEGRAL MEMBRANE EFFLUX PROTEIN-RELATED"/>
    <property type="match status" value="1"/>
</dbReference>
<feature type="transmembrane region" description="Helical" evidence="7">
    <location>
        <begin position="435"/>
        <end position="459"/>
    </location>
</feature>
<evidence type="ECO:0000313" key="9">
    <source>
        <dbReference type="Proteomes" id="UP000192445"/>
    </source>
</evidence>
<feature type="transmembrane region" description="Helical" evidence="7">
    <location>
        <begin position="97"/>
        <end position="115"/>
    </location>
</feature>
<evidence type="ECO:0000256" key="2">
    <source>
        <dbReference type="ARBA" id="ARBA00022475"/>
    </source>
</evidence>
<gene>
    <name evidence="8" type="ORF">B1H20_28415</name>
</gene>
<dbReference type="STRING" id="1935.B1H20_28415"/>
<evidence type="ECO:0008006" key="10">
    <source>
        <dbReference type="Google" id="ProtNLM"/>
    </source>
</evidence>
<evidence type="ECO:0000313" key="8">
    <source>
        <dbReference type="EMBL" id="ARF64888.1"/>
    </source>
</evidence>
<feature type="transmembrane region" description="Helical" evidence="7">
    <location>
        <begin position="350"/>
        <end position="367"/>
    </location>
</feature>
<dbReference type="EMBL" id="CP020570">
    <property type="protein sequence ID" value="ARF64888.1"/>
    <property type="molecule type" value="Genomic_DNA"/>
</dbReference>
<dbReference type="InterPro" id="IPR036259">
    <property type="entry name" value="MFS_trans_sf"/>
</dbReference>
<feature type="transmembrane region" description="Helical" evidence="7">
    <location>
        <begin position="374"/>
        <end position="394"/>
    </location>
</feature>
<dbReference type="GO" id="GO:0005886">
    <property type="term" value="C:plasma membrane"/>
    <property type="evidence" value="ECO:0007669"/>
    <property type="project" value="UniProtKB-SubCell"/>
</dbReference>
<keyword evidence="4 7" id="KW-1133">Transmembrane helix</keyword>
<dbReference type="Proteomes" id="UP000192445">
    <property type="component" value="Chromosome"/>
</dbReference>
<protein>
    <recommendedName>
        <fullName evidence="10">MFS transporter</fullName>
    </recommendedName>
</protein>
<evidence type="ECO:0000256" key="3">
    <source>
        <dbReference type="ARBA" id="ARBA00022692"/>
    </source>
</evidence>
<evidence type="ECO:0000256" key="5">
    <source>
        <dbReference type="ARBA" id="ARBA00023136"/>
    </source>
</evidence>
<proteinExistence type="predicted"/>
<feature type="transmembrane region" description="Helical" evidence="7">
    <location>
        <begin position="465"/>
        <end position="484"/>
    </location>
</feature>
<feature type="transmembrane region" description="Helical" evidence="7">
    <location>
        <begin position="317"/>
        <end position="338"/>
    </location>
</feature>
<feature type="transmembrane region" description="Helical" evidence="7">
    <location>
        <begin position="162"/>
        <end position="183"/>
    </location>
</feature>